<dbReference type="Proteomes" id="UP001501666">
    <property type="component" value="Unassembled WGS sequence"/>
</dbReference>
<dbReference type="PANTHER" id="PTHR33169:SF14">
    <property type="entry name" value="TRANSCRIPTIONAL REGULATOR RV3488"/>
    <property type="match status" value="1"/>
</dbReference>
<dbReference type="Pfam" id="PF03551">
    <property type="entry name" value="PadR"/>
    <property type="match status" value="1"/>
</dbReference>
<protein>
    <recommendedName>
        <fullName evidence="1">Transcription regulator PadR N-terminal domain-containing protein</fullName>
    </recommendedName>
</protein>
<accession>A0ABP6FB66</accession>
<organism evidence="2 3">
    <name type="scientific">Nonomuraea recticatena</name>
    <dbReference type="NCBI Taxonomy" id="46178"/>
    <lineage>
        <taxon>Bacteria</taxon>
        <taxon>Bacillati</taxon>
        <taxon>Actinomycetota</taxon>
        <taxon>Actinomycetes</taxon>
        <taxon>Streptosporangiales</taxon>
        <taxon>Streptosporangiaceae</taxon>
        <taxon>Nonomuraea</taxon>
    </lineage>
</organism>
<dbReference type="Gene3D" id="1.10.10.10">
    <property type="entry name" value="Winged helix-like DNA-binding domain superfamily/Winged helix DNA-binding domain"/>
    <property type="match status" value="1"/>
</dbReference>
<feature type="domain" description="Transcription regulator PadR N-terminal" evidence="1">
    <location>
        <begin position="23"/>
        <end position="80"/>
    </location>
</feature>
<comment type="caution">
    <text evidence="2">The sequence shown here is derived from an EMBL/GenBank/DDBJ whole genome shotgun (WGS) entry which is preliminary data.</text>
</comment>
<reference evidence="3" key="1">
    <citation type="journal article" date="2019" name="Int. J. Syst. Evol. Microbiol.">
        <title>The Global Catalogue of Microorganisms (GCM) 10K type strain sequencing project: providing services to taxonomists for standard genome sequencing and annotation.</title>
        <authorList>
            <consortium name="The Broad Institute Genomics Platform"/>
            <consortium name="The Broad Institute Genome Sequencing Center for Infectious Disease"/>
            <person name="Wu L."/>
            <person name="Ma J."/>
        </authorList>
    </citation>
    <scope>NUCLEOTIDE SEQUENCE [LARGE SCALE GENOMIC DNA]</scope>
    <source>
        <strain evidence="3">JCM 6835</strain>
    </source>
</reference>
<gene>
    <name evidence="2" type="ORF">GCM10010412_073140</name>
</gene>
<dbReference type="InterPro" id="IPR005149">
    <property type="entry name" value="Tscrpt_reg_PadR_N"/>
</dbReference>
<dbReference type="PANTHER" id="PTHR33169">
    <property type="entry name" value="PADR-FAMILY TRANSCRIPTIONAL REGULATOR"/>
    <property type="match status" value="1"/>
</dbReference>
<dbReference type="InterPro" id="IPR036390">
    <property type="entry name" value="WH_DNA-bd_sf"/>
</dbReference>
<dbReference type="InterPro" id="IPR052509">
    <property type="entry name" value="Metal_resp_DNA-bind_regulator"/>
</dbReference>
<evidence type="ECO:0000259" key="1">
    <source>
        <dbReference type="Pfam" id="PF03551"/>
    </source>
</evidence>
<name>A0ABP6FB66_9ACTN</name>
<evidence type="ECO:0000313" key="3">
    <source>
        <dbReference type="Proteomes" id="UP001501666"/>
    </source>
</evidence>
<dbReference type="EMBL" id="BAAATE010000026">
    <property type="protein sequence ID" value="GAA2685872.1"/>
    <property type="molecule type" value="Genomic_DNA"/>
</dbReference>
<evidence type="ECO:0000313" key="2">
    <source>
        <dbReference type="EMBL" id="GAA2685872.1"/>
    </source>
</evidence>
<dbReference type="SUPFAM" id="SSF46785">
    <property type="entry name" value="Winged helix' DNA-binding domain"/>
    <property type="match status" value="1"/>
</dbReference>
<dbReference type="RefSeq" id="WP_379505885.1">
    <property type="nucleotide sequence ID" value="NZ_BAAATE010000026.1"/>
</dbReference>
<sequence length="101" mass="11539">MRRTHALIQVALALMEDIQGRQWGYELSKRAGVRSGVLYPILHRMLDEGWLEDGWEEAEGLGKRPPRRYYKLTDQGVSELGALLSQARSDVRFRSLLGELA</sequence>
<proteinExistence type="predicted"/>
<dbReference type="InterPro" id="IPR036388">
    <property type="entry name" value="WH-like_DNA-bd_sf"/>
</dbReference>
<keyword evidence="3" id="KW-1185">Reference proteome</keyword>